<proteinExistence type="predicted"/>
<dbReference type="Proteomes" id="UP000825598">
    <property type="component" value="Chromosome"/>
</dbReference>
<evidence type="ECO:0000313" key="2">
    <source>
        <dbReference type="Proteomes" id="UP000825598"/>
    </source>
</evidence>
<dbReference type="EMBL" id="CP081673">
    <property type="protein sequence ID" value="QZH66924.1"/>
    <property type="molecule type" value="Genomic_DNA"/>
</dbReference>
<sequence>MSDNSGGYDDIALGFRGLPPVINVGHRYENAPIVEATMALVVEARPDLSIAELAVVLERPEYQERTEVYTESSSEWSESGERVTSRTLKGFRALSEDGSHGVVVTPSQFSFSRVGTYDTWESFQKASEDCWNVYRKVAAPSRVTRASLRFVNLIMVPKPAYEIRDYLRTSFEVSPYLPQVVTSYYTQVEIPLEELMPDFSPTCLVTVSSTREGERGIILDIVASVSVDLDTQYAGFSDSLTDVLDKLRTTKNLVFESCITDATRGLIS</sequence>
<gene>
    <name evidence="1" type="ORF">K6L26_04365</name>
</gene>
<organism evidence="1 2">
    <name type="scientific">Mycolicibacterium farcinogenes</name>
    <name type="common">Mycobacterium farcinogenes</name>
    <dbReference type="NCBI Taxonomy" id="1802"/>
    <lineage>
        <taxon>Bacteria</taxon>
        <taxon>Bacillati</taxon>
        <taxon>Actinomycetota</taxon>
        <taxon>Actinomycetes</taxon>
        <taxon>Mycobacteriales</taxon>
        <taxon>Mycobacteriaceae</taxon>
        <taxon>Mycolicibacterium</taxon>
    </lineage>
</organism>
<keyword evidence="2" id="KW-1185">Reference proteome</keyword>
<reference evidence="1" key="1">
    <citation type="submission" date="2021-07" db="EMBL/GenBank/DDBJ databases">
        <title>Complete Genome Sequences of Mycobacterium farcinogenes Isolated from Clinical Specimens from Patients in Thailand.</title>
        <authorList>
            <person name="Sodsai P."/>
        </authorList>
    </citation>
    <scope>NUCLEOTIDE SEQUENCE</scope>
    <source>
        <strain evidence="1">BKK/CU-MFGFA-001</strain>
    </source>
</reference>
<protein>
    <submittedName>
        <fullName evidence="1">TIGR04255 family protein</fullName>
    </submittedName>
</protein>
<accession>A0ACD1FIM6</accession>
<evidence type="ECO:0000313" key="1">
    <source>
        <dbReference type="EMBL" id="QZH66924.1"/>
    </source>
</evidence>
<name>A0ACD1FIM6_MYCFR</name>